<dbReference type="SUPFAM" id="SSF56112">
    <property type="entry name" value="Protein kinase-like (PK-like)"/>
    <property type="match status" value="1"/>
</dbReference>
<feature type="region of interest" description="Disordered" evidence="7">
    <location>
        <begin position="462"/>
        <end position="495"/>
    </location>
</feature>
<dbReference type="SMART" id="SM00454">
    <property type="entry name" value="SAM"/>
    <property type="match status" value="1"/>
</dbReference>
<keyword evidence="3 6" id="KW-0547">Nucleotide-binding</keyword>
<feature type="region of interest" description="Disordered" evidence="7">
    <location>
        <begin position="286"/>
        <end position="305"/>
    </location>
</feature>
<feature type="region of interest" description="Disordered" evidence="7">
    <location>
        <begin position="195"/>
        <end position="281"/>
    </location>
</feature>
<comment type="similarity">
    <text evidence="1">Belongs to the protein kinase superfamily. STE Ser/Thr protein kinase family. MAP kinase kinase kinase subfamily.</text>
</comment>
<feature type="compositionally biased region" description="Acidic residues" evidence="7">
    <location>
        <begin position="748"/>
        <end position="773"/>
    </location>
</feature>
<dbReference type="PROSITE" id="PS50011">
    <property type="entry name" value="PROTEIN_KINASE_DOM"/>
    <property type="match status" value="1"/>
</dbReference>
<dbReference type="Gene3D" id="1.10.150.50">
    <property type="entry name" value="Transcription Factor, Ets-1"/>
    <property type="match status" value="1"/>
</dbReference>
<dbReference type="PROSITE" id="PS00107">
    <property type="entry name" value="PROTEIN_KINASE_ATP"/>
    <property type="match status" value="1"/>
</dbReference>
<dbReference type="PROSITE" id="PS50105">
    <property type="entry name" value="SAM_DOMAIN"/>
    <property type="match status" value="1"/>
</dbReference>
<dbReference type="InterPro" id="IPR017441">
    <property type="entry name" value="Protein_kinase_ATP_BS"/>
</dbReference>
<proteinExistence type="inferred from homology"/>
<feature type="compositionally biased region" description="Polar residues" evidence="7">
    <location>
        <begin position="289"/>
        <end position="301"/>
    </location>
</feature>
<dbReference type="SUPFAM" id="SSF47769">
    <property type="entry name" value="SAM/Pointed domain"/>
    <property type="match status" value="1"/>
</dbReference>
<feature type="region of interest" description="Disordered" evidence="7">
    <location>
        <begin position="730"/>
        <end position="785"/>
    </location>
</feature>
<feature type="compositionally biased region" description="Polar residues" evidence="7">
    <location>
        <begin position="607"/>
        <end position="617"/>
    </location>
</feature>
<dbReference type="GO" id="GO:0005524">
    <property type="term" value="F:ATP binding"/>
    <property type="evidence" value="ECO:0007669"/>
    <property type="project" value="UniProtKB-UniRule"/>
</dbReference>
<keyword evidence="4" id="KW-0418">Kinase</keyword>
<evidence type="ECO:0000256" key="5">
    <source>
        <dbReference type="ARBA" id="ARBA00022840"/>
    </source>
</evidence>
<dbReference type="OrthoDB" id="266718at2759"/>
<feature type="region of interest" description="Disordered" evidence="7">
    <location>
        <begin position="509"/>
        <end position="528"/>
    </location>
</feature>
<feature type="compositionally biased region" description="Low complexity" evidence="7">
    <location>
        <begin position="511"/>
        <end position="522"/>
    </location>
</feature>
<dbReference type="Pfam" id="PF00069">
    <property type="entry name" value="Pkinase"/>
    <property type="match status" value="1"/>
</dbReference>
<feature type="region of interest" description="Disordered" evidence="7">
    <location>
        <begin position="590"/>
        <end position="661"/>
    </location>
</feature>
<evidence type="ECO:0000256" key="2">
    <source>
        <dbReference type="ARBA" id="ARBA00022679"/>
    </source>
</evidence>
<dbReference type="CDD" id="cd09534">
    <property type="entry name" value="SAM_Ste11_fungal"/>
    <property type="match status" value="1"/>
</dbReference>
<dbReference type="Proteomes" id="UP000473826">
    <property type="component" value="Unassembled WGS sequence"/>
</dbReference>
<dbReference type="InterPro" id="IPR050538">
    <property type="entry name" value="MAP_kinase_kinase_kinase"/>
</dbReference>
<feature type="compositionally biased region" description="Pro residues" evidence="7">
    <location>
        <begin position="197"/>
        <end position="210"/>
    </location>
</feature>
<name>A0A7D8Z6K5_VANHU</name>
<evidence type="ECO:0000313" key="10">
    <source>
        <dbReference type="EMBL" id="TXT13453.1"/>
    </source>
</evidence>
<feature type="compositionally biased region" description="Basic and acidic residues" evidence="7">
    <location>
        <begin position="730"/>
        <end position="740"/>
    </location>
</feature>
<evidence type="ECO:0000259" key="9">
    <source>
        <dbReference type="PROSITE" id="PS50105"/>
    </source>
</evidence>
<dbReference type="InterPro" id="IPR011009">
    <property type="entry name" value="Kinase-like_dom_sf"/>
</dbReference>
<dbReference type="InterPro" id="IPR029458">
    <property type="entry name" value="Ras-bd_By2"/>
</dbReference>
<dbReference type="EMBL" id="QKWK01000002">
    <property type="protein sequence ID" value="TXT13453.1"/>
    <property type="molecule type" value="Genomic_DNA"/>
</dbReference>
<evidence type="ECO:0000256" key="1">
    <source>
        <dbReference type="ARBA" id="ARBA00006529"/>
    </source>
</evidence>
<evidence type="ECO:0000256" key="6">
    <source>
        <dbReference type="PROSITE-ProRule" id="PRU10141"/>
    </source>
</evidence>
<feature type="compositionally biased region" description="Pro residues" evidence="7">
    <location>
        <begin position="52"/>
        <end position="62"/>
    </location>
</feature>
<evidence type="ECO:0000256" key="4">
    <source>
        <dbReference type="ARBA" id="ARBA00022777"/>
    </source>
</evidence>
<dbReference type="PANTHER" id="PTHR48016">
    <property type="entry name" value="MAP KINASE KINASE KINASE SSK2-RELATED-RELATED"/>
    <property type="match status" value="1"/>
</dbReference>
<keyword evidence="2" id="KW-0808">Transferase</keyword>
<evidence type="ECO:0000313" key="11">
    <source>
        <dbReference type="Proteomes" id="UP000473826"/>
    </source>
</evidence>
<feature type="domain" description="SAM" evidence="9">
    <location>
        <begin position="76"/>
        <end position="139"/>
    </location>
</feature>
<reference evidence="10 11" key="1">
    <citation type="journal article" date="2019" name="PLoS Genet.">
        <title>Convergent evolution of linked mating-type loci in basidiomycete fungi.</title>
        <authorList>
            <person name="Sun S."/>
            <person name="Coelho M.A."/>
            <person name="Heitman J."/>
            <person name="Nowrousian M."/>
        </authorList>
    </citation>
    <scope>NUCLEOTIDE SEQUENCE [LARGE SCALE GENOMIC DNA]</scope>
    <source>
        <strain evidence="10 11">CBS 4282</strain>
    </source>
</reference>
<evidence type="ECO:0008006" key="12">
    <source>
        <dbReference type="Google" id="ProtNLM"/>
    </source>
</evidence>
<evidence type="ECO:0000256" key="7">
    <source>
        <dbReference type="SAM" id="MobiDB-lite"/>
    </source>
</evidence>
<feature type="region of interest" description="Disordered" evidence="7">
    <location>
        <begin position="140"/>
        <end position="177"/>
    </location>
</feature>
<dbReference type="Pfam" id="PF00536">
    <property type="entry name" value="SAM_1"/>
    <property type="match status" value="1"/>
</dbReference>
<dbReference type="PROSITE" id="PS00108">
    <property type="entry name" value="PROTEIN_KINASE_ST"/>
    <property type="match status" value="1"/>
</dbReference>
<accession>A0A7D8Z6K5</accession>
<keyword evidence="11" id="KW-1185">Reference proteome</keyword>
<keyword evidence="5 6" id="KW-0067">ATP-binding</keyword>
<dbReference type="InterPro" id="IPR001660">
    <property type="entry name" value="SAM"/>
</dbReference>
<feature type="domain" description="Protein kinase" evidence="8">
    <location>
        <begin position="795"/>
        <end position="1063"/>
    </location>
</feature>
<evidence type="ECO:0000259" key="8">
    <source>
        <dbReference type="PROSITE" id="PS50011"/>
    </source>
</evidence>
<feature type="region of interest" description="Disordered" evidence="7">
    <location>
        <begin position="42"/>
        <end position="63"/>
    </location>
</feature>
<sequence>MSSFMAPFRLDDTTTPTSAGFSGPVTSLAGQPPLHRREIASSLDSNSQAPPAHRPPTPPLLTPAPGIAFTAHVKSWGPHQIATFLSIYKCDNYTALFHQNDIDGKVLLDLDMASLKEIGIGKIGDRVKLLGGVRDLRKRAAKGNVSASGSGLGPATGSPSRNGSPVPSFEHEGKGAQVPQRLANANVNVSTRLQRLQPPPIKVPPHPTTNPPMTVSPPGRTIITPKPDTRATVTANKDAYPSLRIPPSTRRSPSPGVDSHGTLNTSPSGIPRPTGPDMPIARKIDRRQPTQYRLDNSTPRSVSPPHQVLLQRNVPAHSRREQNLEELARGIVKFVDAEDMTTTKKVKFQPELASGVEALEIVLTKFNKKKEGSVSNFGADIDNDSDMLEVDGWGVYIRSEKGEGKTPTVRGFRLTDSALLDICHGNPVSHHDAATVHENGLLLRKVSQVQSNRKKLQQLLGPYNNLPTSPHSPGLGIPTLTIPSQDAPTKSTRPASTLSILSSLHVHGVEGSPSQAASSTSPSGGGVASKPKWMYSFRGQRPPSELISSHLAEYFPAVKKKELEKTVRQSMLRLSHGQSDRLGMAIASPRSSVENVSSPNRMGRPASTRTVSSTTTPAAIPEEGEITSDAARRPAVDGEAGQQQGFARDSHPPLLPPFESTGESLVDSLQEYSPAPLSVRPAAVRQRRGSSGSNMSRISILSSIRRNRDRSDTASLLTVDEITAEVENRRASMGTLDHESVLTSRSDSDDDSLMSDDDENDYEDDDDDSDATSDEDRKGPARAFTSTGSKRSIKWIKGALIGAGSFGSVYLGMDAQSGLLMAVKQVELPSSSGDVRNEERRRNMVQALEREIDILKELQHENIVTYLDSATDNDKHLNIFLEYVPGGSVAALLSNYGAFEEALVRNFSRQIITGLNYLHERGIIHRDIKGANILVDNKGGIKISDFGISKKAENSKKSNTAVADWQQKSYTSKADIWSVGCLVVEMLTGTHPWAELSQMQALWKVCSSWRVAADEQIGVGGSEAKPPTPTDISPDAASFLQRTFEINHNARPTALALLEHPFIAVSGGGVSMDSATATLEAAAAARKVTGPPGAVGLGFGMPSKAPSNNV</sequence>
<evidence type="ECO:0000256" key="3">
    <source>
        <dbReference type="ARBA" id="ARBA00022741"/>
    </source>
</evidence>
<feature type="compositionally biased region" description="Polar residues" evidence="7">
    <location>
        <begin position="481"/>
        <end position="495"/>
    </location>
</feature>
<dbReference type="GO" id="GO:0004709">
    <property type="term" value="F:MAP kinase kinase kinase activity"/>
    <property type="evidence" value="ECO:0007669"/>
    <property type="project" value="UniProtKB-ARBA"/>
</dbReference>
<dbReference type="SMART" id="SM00220">
    <property type="entry name" value="S_TKc"/>
    <property type="match status" value="1"/>
</dbReference>
<dbReference type="InterPro" id="IPR000719">
    <property type="entry name" value="Prot_kinase_dom"/>
</dbReference>
<organism evidence="10 11">
    <name type="scientific">Vanrija humicola</name>
    <name type="common">Yeast</name>
    <name type="synonym">Cryptococcus humicola</name>
    <dbReference type="NCBI Taxonomy" id="5417"/>
    <lineage>
        <taxon>Eukaryota</taxon>
        <taxon>Fungi</taxon>
        <taxon>Dikarya</taxon>
        <taxon>Basidiomycota</taxon>
        <taxon>Agaricomycotina</taxon>
        <taxon>Tremellomycetes</taxon>
        <taxon>Trichosporonales</taxon>
        <taxon>Trichosporonaceae</taxon>
        <taxon>Vanrija</taxon>
    </lineage>
</organism>
<dbReference type="InterPro" id="IPR013761">
    <property type="entry name" value="SAM/pointed_sf"/>
</dbReference>
<comment type="caution">
    <text evidence="10">The sequence shown here is derived from an EMBL/GenBank/DDBJ whole genome shotgun (WGS) entry which is preliminary data.</text>
</comment>
<dbReference type="SMART" id="SM01304">
    <property type="entry name" value="Ras_bdg_2"/>
    <property type="match status" value="1"/>
</dbReference>
<dbReference type="PANTHER" id="PTHR48016:SF56">
    <property type="entry name" value="MAPKK KINASE"/>
    <property type="match status" value="1"/>
</dbReference>
<dbReference type="InterPro" id="IPR008271">
    <property type="entry name" value="Ser/Thr_kinase_AS"/>
</dbReference>
<feature type="compositionally biased region" description="Polar residues" evidence="7">
    <location>
        <begin position="590"/>
        <end position="600"/>
    </location>
</feature>
<feature type="compositionally biased region" description="Low complexity" evidence="7">
    <location>
        <begin position="241"/>
        <end position="255"/>
    </location>
</feature>
<protein>
    <recommendedName>
        <fullName evidence="12">Protein kinase domain-containing protein</fullName>
    </recommendedName>
</protein>
<gene>
    <name evidence="10" type="ORF">VHUM_00820</name>
</gene>
<feature type="binding site" evidence="6">
    <location>
        <position position="824"/>
    </location>
    <ligand>
        <name>ATP</name>
        <dbReference type="ChEBI" id="CHEBI:30616"/>
    </ligand>
</feature>
<dbReference type="Gene3D" id="1.10.510.10">
    <property type="entry name" value="Transferase(Phosphotransferase) domain 1"/>
    <property type="match status" value="1"/>
</dbReference>
<dbReference type="AlphaFoldDB" id="A0A7D8Z6K5"/>
<dbReference type="FunFam" id="3.30.200.20:FF:000387">
    <property type="entry name" value="Serine/threonine-protein kinase STE11"/>
    <property type="match status" value="1"/>
</dbReference>